<accession>A0A0C9Y4P2</accession>
<feature type="region of interest" description="Disordered" evidence="1">
    <location>
        <begin position="1"/>
        <end position="38"/>
    </location>
</feature>
<sequence length="137" mass="14800">MEQDNTQPKNCNSKPNVWEATNSRNGDLRDGRTQACGGKPTVHTSAWLCGEAGSKLSEVGEVGQSGRRTTTSGAIIHTQSARGAEPTMEKVCKMMGGFRINGRYETVPCRLNCAKASLGLVRQNLDRSSTPLLAYKL</sequence>
<reference evidence="3" key="2">
    <citation type="submission" date="2015-01" db="EMBL/GenBank/DDBJ databases">
        <title>Evolutionary Origins and Diversification of the Mycorrhizal Mutualists.</title>
        <authorList>
            <consortium name="DOE Joint Genome Institute"/>
            <consortium name="Mycorrhizal Genomics Consortium"/>
            <person name="Kohler A."/>
            <person name="Kuo A."/>
            <person name="Nagy L.G."/>
            <person name="Floudas D."/>
            <person name="Copeland A."/>
            <person name="Barry K.W."/>
            <person name="Cichocki N."/>
            <person name="Veneault-Fourrey C."/>
            <person name="LaButti K."/>
            <person name="Lindquist E.A."/>
            <person name="Lipzen A."/>
            <person name="Lundell T."/>
            <person name="Morin E."/>
            <person name="Murat C."/>
            <person name="Riley R."/>
            <person name="Ohm R."/>
            <person name="Sun H."/>
            <person name="Tunlid A."/>
            <person name="Henrissat B."/>
            <person name="Grigoriev I.V."/>
            <person name="Hibbett D.S."/>
            <person name="Martin F."/>
        </authorList>
    </citation>
    <scope>NUCLEOTIDE SEQUENCE [LARGE SCALE GENOMIC DNA]</scope>
    <source>
        <strain evidence="3">441</strain>
    </source>
</reference>
<dbReference type="Proteomes" id="UP000054018">
    <property type="component" value="Unassembled WGS sequence"/>
</dbReference>
<keyword evidence="3" id="KW-1185">Reference proteome</keyword>
<dbReference type="AlphaFoldDB" id="A0A0C9Y4P2"/>
<gene>
    <name evidence="2" type="ORF">PISMIDRAFT_619377</name>
</gene>
<dbReference type="EMBL" id="KN833780">
    <property type="protein sequence ID" value="KIK19670.1"/>
    <property type="molecule type" value="Genomic_DNA"/>
</dbReference>
<protein>
    <submittedName>
        <fullName evidence="2">Uncharacterized protein</fullName>
    </submittedName>
</protein>
<proteinExistence type="predicted"/>
<reference evidence="2 3" key="1">
    <citation type="submission" date="2014-04" db="EMBL/GenBank/DDBJ databases">
        <authorList>
            <consortium name="DOE Joint Genome Institute"/>
            <person name="Kuo A."/>
            <person name="Kohler A."/>
            <person name="Costa M.D."/>
            <person name="Nagy L.G."/>
            <person name="Floudas D."/>
            <person name="Copeland A."/>
            <person name="Barry K.W."/>
            <person name="Cichocki N."/>
            <person name="Veneault-Fourrey C."/>
            <person name="LaButti K."/>
            <person name="Lindquist E.A."/>
            <person name="Lipzen A."/>
            <person name="Lundell T."/>
            <person name="Morin E."/>
            <person name="Murat C."/>
            <person name="Sun H."/>
            <person name="Tunlid A."/>
            <person name="Henrissat B."/>
            <person name="Grigoriev I.V."/>
            <person name="Hibbett D.S."/>
            <person name="Martin F."/>
            <person name="Nordberg H.P."/>
            <person name="Cantor M.N."/>
            <person name="Hua S.X."/>
        </authorList>
    </citation>
    <scope>NUCLEOTIDE SEQUENCE [LARGE SCALE GENOMIC DNA]</scope>
    <source>
        <strain evidence="2 3">441</strain>
    </source>
</reference>
<organism evidence="2 3">
    <name type="scientific">Pisolithus microcarpus 441</name>
    <dbReference type="NCBI Taxonomy" id="765257"/>
    <lineage>
        <taxon>Eukaryota</taxon>
        <taxon>Fungi</taxon>
        <taxon>Dikarya</taxon>
        <taxon>Basidiomycota</taxon>
        <taxon>Agaricomycotina</taxon>
        <taxon>Agaricomycetes</taxon>
        <taxon>Agaricomycetidae</taxon>
        <taxon>Boletales</taxon>
        <taxon>Sclerodermatineae</taxon>
        <taxon>Pisolithaceae</taxon>
        <taxon>Pisolithus</taxon>
    </lineage>
</organism>
<evidence type="ECO:0000313" key="2">
    <source>
        <dbReference type="EMBL" id="KIK19670.1"/>
    </source>
</evidence>
<evidence type="ECO:0000256" key="1">
    <source>
        <dbReference type="SAM" id="MobiDB-lite"/>
    </source>
</evidence>
<feature type="compositionally biased region" description="Polar residues" evidence="1">
    <location>
        <begin position="66"/>
        <end position="81"/>
    </location>
</feature>
<name>A0A0C9Y4P2_9AGAM</name>
<feature type="region of interest" description="Disordered" evidence="1">
    <location>
        <begin position="58"/>
        <end position="82"/>
    </location>
</feature>
<dbReference type="HOGENOM" id="CLU_1865926_0_0_1"/>
<evidence type="ECO:0000313" key="3">
    <source>
        <dbReference type="Proteomes" id="UP000054018"/>
    </source>
</evidence>
<feature type="compositionally biased region" description="Polar residues" evidence="1">
    <location>
        <begin position="1"/>
        <end position="25"/>
    </location>
</feature>